<dbReference type="EMBL" id="MDYQ01000278">
    <property type="protein sequence ID" value="PRP77147.1"/>
    <property type="molecule type" value="Genomic_DNA"/>
</dbReference>
<name>A0A2P6MZL8_9EUKA</name>
<dbReference type="InterPro" id="IPR002909">
    <property type="entry name" value="IPT_dom"/>
</dbReference>
<feature type="compositionally biased region" description="Basic and acidic residues" evidence="1">
    <location>
        <begin position="777"/>
        <end position="810"/>
    </location>
</feature>
<sequence length="886" mass="101360">MSTETLKRPLPSSEEDFIPLDSTTPLDIDKDVQEDPSTETSTPKSTQNKAKQSKRKVRRLTTEDLVGKITDLQAAMISVTSKFVDGQELKNMSAVLIAWENWASQVLPLPFDEFLLQAEREASRYPFKVSFKSKDHPPQYSIILPKKALQRLADVTTAENPPQATGVEELQQDETVSRASAPIDVSDTTEEQLRGGEEEEELIIEKKETHSCSILVSARAFVNQKGPGCLFNQFSAVDRVTIERHDEDMEGYYFGRGSFKREERSEEERESEDERQQPPFQFYDNSEPFYPPQYRFGSVMHQPIHNQDYQYTHDPYSYQPVHPVPFEYGTPAPMQPSFYLQDLAGGSNSAYRPPIPLSMPQILPTVHPLIPSFNQYTMPMHREMYPHSNYSSECTTTSYNPSLVRTETTVRTTVHATKKPKTEVEDHPGVTRFRLARQPAPEQRRCYLKENRYIKPNPIVIKEVVHSTQPKILTAKVTVRLADEDGREIPHDDPMHIIAKDSVEQTLERKRLPTGDFDDYLPEAKYQLKVICPGVKETRFRLIFFVEYSTEYGSNGEEKICSDVIQLKGNKSISGIPPILNDIIPKVGLPHTKNEVWIKGRDIRRKPGEVRVLFDGIEGEVTSATENLVCVIAPIRPDLIKDEKRVQVSVYNLYPKIAAPSSSVLYYTYSVNARQPAVHCIFWSGTTGDTSESMSKAKKRTKKIRHDPYGRGDSSLMDIEDEVELNTLAEQESKEEKKSNKIVISEESVKNMLENEGDAGDDEEQEESKKGKVQQRHKLEYRELKAKISALEKQKSRKNSKNEKKEKKEITKQIKQMLGDLKEKHEKELKEFDEQQKSGRTKAQEERLSKFTFNPEMFNKISDPIHLSNIVKSNYDASPPVINFKS</sequence>
<feature type="domain" description="IPT/TIG" evidence="2">
    <location>
        <begin position="578"/>
        <end position="652"/>
    </location>
</feature>
<feature type="compositionally biased region" description="Acidic residues" evidence="1">
    <location>
        <begin position="755"/>
        <end position="766"/>
    </location>
</feature>
<feature type="region of interest" description="Disordered" evidence="1">
    <location>
        <begin position="687"/>
        <end position="810"/>
    </location>
</feature>
<feature type="region of interest" description="Disordered" evidence="1">
    <location>
        <begin position="259"/>
        <end position="282"/>
    </location>
</feature>
<dbReference type="Proteomes" id="UP000241769">
    <property type="component" value="Unassembled WGS sequence"/>
</dbReference>
<evidence type="ECO:0000313" key="4">
    <source>
        <dbReference type="Proteomes" id="UP000241769"/>
    </source>
</evidence>
<comment type="caution">
    <text evidence="3">The sequence shown here is derived from an EMBL/GenBank/DDBJ whole genome shotgun (WGS) entry which is preliminary data.</text>
</comment>
<evidence type="ECO:0000256" key="1">
    <source>
        <dbReference type="SAM" id="MobiDB-lite"/>
    </source>
</evidence>
<accession>A0A2P6MZL8</accession>
<gene>
    <name evidence="3" type="ORF">PROFUN_14582</name>
</gene>
<proteinExistence type="predicted"/>
<keyword evidence="4" id="KW-1185">Reference proteome</keyword>
<dbReference type="InParanoid" id="A0A2P6MZL8"/>
<reference evidence="3 4" key="1">
    <citation type="journal article" date="2018" name="Genome Biol. Evol.">
        <title>Multiple Roots of Fruiting Body Formation in Amoebozoa.</title>
        <authorList>
            <person name="Hillmann F."/>
            <person name="Forbes G."/>
            <person name="Novohradska S."/>
            <person name="Ferling I."/>
            <person name="Riege K."/>
            <person name="Groth M."/>
            <person name="Westermann M."/>
            <person name="Marz M."/>
            <person name="Spaller T."/>
            <person name="Winckler T."/>
            <person name="Schaap P."/>
            <person name="Glockner G."/>
        </authorList>
    </citation>
    <scope>NUCLEOTIDE SEQUENCE [LARGE SCALE GENOMIC DNA]</scope>
    <source>
        <strain evidence="3 4">Jena</strain>
    </source>
</reference>
<dbReference type="AlphaFoldDB" id="A0A2P6MZL8"/>
<feature type="compositionally biased region" description="Basic and acidic residues" evidence="1">
    <location>
        <begin position="259"/>
        <end position="276"/>
    </location>
</feature>
<dbReference type="Pfam" id="PF01833">
    <property type="entry name" value="TIG"/>
    <property type="match status" value="1"/>
</dbReference>
<evidence type="ECO:0000313" key="3">
    <source>
        <dbReference type="EMBL" id="PRP77147.1"/>
    </source>
</evidence>
<protein>
    <recommendedName>
        <fullName evidence="2">IPT/TIG domain-containing protein</fullName>
    </recommendedName>
</protein>
<feature type="compositionally biased region" description="Basic residues" evidence="1">
    <location>
        <begin position="696"/>
        <end position="705"/>
    </location>
</feature>
<feature type="region of interest" description="Disordered" evidence="1">
    <location>
        <begin position="1"/>
        <end position="57"/>
    </location>
</feature>
<feature type="region of interest" description="Disordered" evidence="1">
    <location>
        <begin position="160"/>
        <end position="179"/>
    </location>
</feature>
<feature type="compositionally biased region" description="Polar residues" evidence="1">
    <location>
        <begin position="38"/>
        <end position="50"/>
    </location>
</feature>
<organism evidence="3 4">
    <name type="scientific">Planoprotostelium fungivorum</name>
    <dbReference type="NCBI Taxonomy" id="1890364"/>
    <lineage>
        <taxon>Eukaryota</taxon>
        <taxon>Amoebozoa</taxon>
        <taxon>Evosea</taxon>
        <taxon>Variosea</taxon>
        <taxon>Cavosteliida</taxon>
        <taxon>Cavosteliaceae</taxon>
        <taxon>Planoprotostelium</taxon>
    </lineage>
</organism>
<evidence type="ECO:0000259" key="2">
    <source>
        <dbReference type="Pfam" id="PF01833"/>
    </source>
</evidence>